<dbReference type="AlphaFoldDB" id="A0AAD6LNM3"/>
<name>A0AAD6LNM3_9ROSI</name>
<proteinExistence type="predicted"/>
<comment type="caution">
    <text evidence="1">The sequence shown here is derived from an EMBL/GenBank/DDBJ whole genome shotgun (WGS) entry which is preliminary data.</text>
</comment>
<evidence type="ECO:0000313" key="2">
    <source>
        <dbReference type="Proteomes" id="UP001164929"/>
    </source>
</evidence>
<dbReference type="Proteomes" id="UP001164929">
    <property type="component" value="Chromosome 15"/>
</dbReference>
<reference evidence="1" key="1">
    <citation type="journal article" date="2023" name="Mol. Ecol. Resour.">
        <title>Chromosome-level genome assembly of a triploid poplar Populus alba 'Berolinensis'.</title>
        <authorList>
            <person name="Chen S."/>
            <person name="Yu Y."/>
            <person name="Wang X."/>
            <person name="Wang S."/>
            <person name="Zhang T."/>
            <person name="Zhou Y."/>
            <person name="He R."/>
            <person name="Meng N."/>
            <person name="Wang Y."/>
            <person name="Liu W."/>
            <person name="Liu Z."/>
            <person name="Liu J."/>
            <person name="Guo Q."/>
            <person name="Huang H."/>
            <person name="Sederoff R.R."/>
            <person name="Wang G."/>
            <person name="Qu G."/>
            <person name="Chen S."/>
        </authorList>
    </citation>
    <scope>NUCLEOTIDE SEQUENCE</scope>
    <source>
        <strain evidence="1">SC-2020</strain>
    </source>
</reference>
<dbReference type="EMBL" id="JAQIZT010000015">
    <property type="protein sequence ID" value="KAJ6970306.1"/>
    <property type="molecule type" value="Genomic_DNA"/>
</dbReference>
<protein>
    <submittedName>
        <fullName evidence="1">Uncharacterized protein</fullName>
    </submittedName>
</protein>
<organism evidence="1 2">
    <name type="scientific">Populus alba x Populus x berolinensis</name>
    <dbReference type="NCBI Taxonomy" id="444605"/>
    <lineage>
        <taxon>Eukaryota</taxon>
        <taxon>Viridiplantae</taxon>
        <taxon>Streptophyta</taxon>
        <taxon>Embryophyta</taxon>
        <taxon>Tracheophyta</taxon>
        <taxon>Spermatophyta</taxon>
        <taxon>Magnoliopsida</taxon>
        <taxon>eudicotyledons</taxon>
        <taxon>Gunneridae</taxon>
        <taxon>Pentapetalae</taxon>
        <taxon>rosids</taxon>
        <taxon>fabids</taxon>
        <taxon>Malpighiales</taxon>
        <taxon>Salicaceae</taxon>
        <taxon>Saliceae</taxon>
        <taxon>Populus</taxon>
    </lineage>
</organism>
<accession>A0AAD6LNM3</accession>
<keyword evidence="2" id="KW-1185">Reference proteome</keyword>
<sequence>MADCMPQPSDFLCLDGHSVIIQGRKAK</sequence>
<gene>
    <name evidence="1" type="ORF">NC653_034796</name>
</gene>
<evidence type="ECO:0000313" key="1">
    <source>
        <dbReference type="EMBL" id="KAJ6970306.1"/>
    </source>
</evidence>